<evidence type="ECO:0000256" key="2">
    <source>
        <dbReference type="ARBA" id="ARBA00012438"/>
    </source>
</evidence>
<dbReference type="RefSeq" id="WP_019957371.1">
    <property type="nucleotide sequence ID" value="NZ_CP091512.1"/>
</dbReference>
<dbReference type="SMART" id="SM00387">
    <property type="entry name" value="HATPase_c"/>
    <property type="match status" value="1"/>
</dbReference>
<proteinExistence type="predicted"/>
<comment type="catalytic activity">
    <reaction evidence="1">
        <text>ATP + protein L-histidine = ADP + protein N-phospho-L-histidine.</text>
        <dbReference type="EC" id="2.7.13.3"/>
    </reaction>
</comment>
<dbReference type="InterPro" id="IPR029016">
    <property type="entry name" value="GAF-like_dom_sf"/>
</dbReference>
<dbReference type="SUPFAM" id="SSF47384">
    <property type="entry name" value="Homodimeric domain of signal transducing histidine kinase"/>
    <property type="match status" value="1"/>
</dbReference>
<dbReference type="InterPro" id="IPR003661">
    <property type="entry name" value="HisK_dim/P_dom"/>
</dbReference>
<dbReference type="InterPro" id="IPR036097">
    <property type="entry name" value="HisK_dim/P_sf"/>
</dbReference>
<dbReference type="EC" id="2.7.13.3" evidence="2"/>
<name>A0ABY4E976_VITST</name>
<dbReference type="InterPro" id="IPR005467">
    <property type="entry name" value="His_kinase_dom"/>
</dbReference>
<keyword evidence="5" id="KW-0418">Kinase</keyword>
<keyword evidence="3" id="KW-0597">Phosphoprotein</keyword>
<protein>
    <recommendedName>
        <fullName evidence="2">histidine kinase</fullName>
        <ecNumber evidence="2">2.7.13.3</ecNumber>
    </recommendedName>
</protein>
<dbReference type="PANTHER" id="PTHR43547">
    <property type="entry name" value="TWO-COMPONENT HISTIDINE KINASE"/>
    <property type="match status" value="1"/>
</dbReference>
<dbReference type="SUPFAM" id="SSF55874">
    <property type="entry name" value="ATPase domain of HSP90 chaperone/DNA topoisomerase II/histidine kinase"/>
    <property type="match status" value="1"/>
</dbReference>
<organism evidence="5 6">
    <name type="scientific">Vitreoscilla stercoraria</name>
    <dbReference type="NCBI Taxonomy" id="61"/>
    <lineage>
        <taxon>Bacteria</taxon>
        <taxon>Pseudomonadati</taxon>
        <taxon>Pseudomonadota</taxon>
        <taxon>Betaproteobacteria</taxon>
        <taxon>Neisseriales</taxon>
        <taxon>Neisseriaceae</taxon>
        <taxon>Vitreoscilla</taxon>
    </lineage>
</organism>
<dbReference type="Gene3D" id="3.30.450.40">
    <property type="match status" value="1"/>
</dbReference>
<gene>
    <name evidence="5" type="ORF">LVJ81_09615</name>
</gene>
<dbReference type="PRINTS" id="PR00344">
    <property type="entry name" value="BCTRLSENSOR"/>
</dbReference>
<dbReference type="GO" id="GO:0016301">
    <property type="term" value="F:kinase activity"/>
    <property type="evidence" value="ECO:0007669"/>
    <property type="project" value="UniProtKB-KW"/>
</dbReference>
<sequence>MPNSLARYPEYNQIIQSVLKADALLSGQKEVLELLAKRAPLFQVLHRLVSIVEEQYEGTFCSILLVDNVQKTFKAGVRVEYEKNYCEEETGVSILPPYMGPCCMASHLHEPVLVSDIENDDRWQAPWRDWALSNDLQSCRSQPIFSSTGEVLGTFAMYHKKHVDPASTNLYQIEVTSHIAGIAIERKLIEQEELIKAEQARLLNEELTKSIHMRDEFLSIASHELSSPLALLKMQTEINKEMLQEGELSQEDILTLLDNHATRIDKVIAAVRQMLDLSNVAEGKLQLRCHYFNLTEVLHDVSDRLQPLVKEAKTSLNLHSEAEVMGYWDQFKIEQVCTNLITNALKYGDNHPVNIHLSLQDGVARLEVQDQGNGIAACDHEKVFQRYERVVSPNSKKPGLGLGLHIVKEIVQAHQGKVWVESDIGQGARFIVELPIDASHIE</sequence>
<dbReference type="InterPro" id="IPR003018">
    <property type="entry name" value="GAF"/>
</dbReference>
<accession>A0ABY4E976</accession>
<evidence type="ECO:0000256" key="3">
    <source>
        <dbReference type="ARBA" id="ARBA00022553"/>
    </source>
</evidence>
<dbReference type="SUPFAM" id="SSF55781">
    <property type="entry name" value="GAF domain-like"/>
    <property type="match status" value="1"/>
</dbReference>
<dbReference type="Gene3D" id="3.30.565.10">
    <property type="entry name" value="Histidine kinase-like ATPase, C-terminal domain"/>
    <property type="match status" value="1"/>
</dbReference>
<reference evidence="5" key="1">
    <citation type="submission" date="2021-12" db="EMBL/GenBank/DDBJ databases">
        <authorList>
            <person name="Veyrier F.J."/>
        </authorList>
    </citation>
    <scope>NUCLEOTIDE SEQUENCE</scope>
    <source>
        <strain evidence="5">SAG 1488-6</strain>
    </source>
</reference>
<dbReference type="SMART" id="SM00065">
    <property type="entry name" value="GAF"/>
    <property type="match status" value="1"/>
</dbReference>
<evidence type="ECO:0000259" key="4">
    <source>
        <dbReference type="PROSITE" id="PS50109"/>
    </source>
</evidence>
<dbReference type="PROSITE" id="PS50109">
    <property type="entry name" value="HIS_KIN"/>
    <property type="match status" value="1"/>
</dbReference>
<dbReference type="Pfam" id="PF13185">
    <property type="entry name" value="GAF_2"/>
    <property type="match status" value="1"/>
</dbReference>
<keyword evidence="6" id="KW-1185">Reference proteome</keyword>
<dbReference type="Pfam" id="PF02518">
    <property type="entry name" value="HATPase_c"/>
    <property type="match status" value="1"/>
</dbReference>
<dbReference type="InterPro" id="IPR003594">
    <property type="entry name" value="HATPase_dom"/>
</dbReference>
<evidence type="ECO:0000256" key="1">
    <source>
        <dbReference type="ARBA" id="ARBA00000085"/>
    </source>
</evidence>
<dbReference type="CDD" id="cd00075">
    <property type="entry name" value="HATPase"/>
    <property type="match status" value="1"/>
</dbReference>
<keyword evidence="5" id="KW-0808">Transferase</keyword>
<dbReference type="CDD" id="cd00082">
    <property type="entry name" value="HisKA"/>
    <property type="match status" value="1"/>
</dbReference>
<dbReference type="Proteomes" id="UP000832034">
    <property type="component" value="Chromosome"/>
</dbReference>
<dbReference type="Gene3D" id="1.10.287.130">
    <property type="match status" value="1"/>
</dbReference>
<dbReference type="EMBL" id="CP091512">
    <property type="protein sequence ID" value="UOO91888.1"/>
    <property type="molecule type" value="Genomic_DNA"/>
</dbReference>
<dbReference type="PANTHER" id="PTHR43547:SF2">
    <property type="entry name" value="HYBRID SIGNAL TRANSDUCTION HISTIDINE KINASE C"/>
    <property type="match status" value="1"/>
</dbReference>
<reference evidence="5" key="2">
    <citation type="journal article" date="2022" name="Res Sq">
        <title>Evolution of multicellular longitudinally dividing oral cavity symbionts (Neisseriaceae).</title>
        <authorList>
            <person name="Nyongesa S."/>
            <person name="Weber P."/>
            <person name="Bernet E."/>
            <person name="Pullido F."/>
            <person name="Nieckarz M."/>
            <person name="Delaby M."/>
            <person name="Nieves C."/>
            <person name="Viehboeck T."/>
            <person name="Krause N."/>
            <person name="Rivera-Millot A."/>
            <person name="Nakamura A."/>
            <person name="Vischer N."/>
            <person name="VanNieuwenhze M."/>
            <person name="Brun Y."/>
            <person name="Cava F."/>
            <person name="Bulgheresi S."/>
            <person name="Veyrier F."/>
        </authorList>
    </citation>
    <scope>NUCLEOTIDE SEQUENCE</scope>
    <source>
        <strain evidence="5">SAG 1488-6</strain>
    </source>
</reference>
<dbReference type="InterPro" id="IPR004358">
    <property type="entry name" value="Sig_transdc_His_kin-like_C"/>
</dbReference>
<feature type="domain" description="Histidine kinase" evidence="4">
    <location>
        <begin position="220"/>
        <end position="438"/>
    </location>
</feature>
<evidence type="ECO:0000313" key="6">
    <source>
        <dbReference type="Proteomes" id="UP000832034"/>
    </source>
</evidence>
<evidence type="ECO:0000313" key="5">
    <source>
        <dbReference type="EMBL" id="UOO91888.1"/>
    </source>
</evidence>
<dbReference type="InterPro" id="IPR036890">
    <property type="entry name" value="HATPase_C_sf"/>
</dbReference>